<evidence type="ECO:0000313" key="1">
    <source>
        <dbReference type="EMBL" id="ARW65442.1"/>
    </source>
</evidence>
<dbReference type="EMBL" id="MF101437">
    <property type="protein sequence ID" value="ARW65442.1"/>
    <property type="molecule type" value="Genomic_DNA"/>
</dbReference>
<accession>A0A1Z1MHV1</accession>
<sequence length="76" mass="9017">MCICINCRHIKKCKIYKFIEEQHQGEIIKIYSSIFCPSDTIISVNMKKDKSNIILDWDLKECSSFAEKPNNWNIFQ</sequence>
<dbReference type="Pfam" id="PF10718">
    <property type="entry name" value="Ycf34"/>
    <property type="match status" value="1"/>
</dbReference>
<geneLocation type="chloroplast" evidence="1"/>
<gene>
    <name evidence="1" type="primary">ycf34</name>
</gene>
<reference evidence="1" key="1">
    <citation type="journal article" date="2017" name="J. Phycol.">
        <title>Analysis of chloroplast genomes and a supermatrix inform reclassification of the Rhodomelaceae (Rhodophyta).</title>
        <authorList>
            <person name="Diaz-Tapia P."/>
            <person name="Maggs C.A."/>
            <person name="West J.A."/>
            <person name="Verbruggen H."/>
        </authorList>
    </citation>
    <scope>NUCLEOTIDE SEQUENCE</scope>
    <source>
        <strain evidence="1">PD890</strain>
    </source>
</reference>
<proteinExistence type="predicted"/>
<keyword evidence="1" id="KW-0150">Chloroplast</keyword>
<dbReference type="AlphaFoldDB" id="A0A1Z1MHV1"/>
<keyword evidence="1" id="KW-0934">Plastid</keyword>
<name>A0A1Z1MHV1_MELHR</name>
<protein>
    <recommendedName>
        <fullName evidence="2">Ycf34</fullName>
    </recommendedName>
</protein>
<organism evidence="1">
    <name type="scientific">Melanothamnus harveyi</name>
    <name type="common">Filamentous red alga</name>
    <name type="synonym">Neosiphonia harveyi</name>
    <dbReference type="NCBI Taxonomy" id="397005"/>
    <lineage>
        <taxon>Eukaryota</taxon>
        <taxon>Rhodophyta</taxon>
        <taxon>Florideophyceae</taxon>
        <taxon>Rhodymeniophycidae</taxon>
        <taxon>Ceramiales</taxon>
        <taxon>Rhodomelaceae</taxon>
        <taxon>Polysiphonioideae</taxon>
        <taxon>Melanothamnus</taxon>
    </lineage>
</organism>
<dbReference type="InterPro" id="IPR019656">
    <property type="entry name" value="Uncharacterised_Ycf34"/>
</dbReference>
<dbReference type="GeneID" id="33358329"/>
<dbReference type="RefSeq" id="YP_009396168.1">
    <property type="nucleotide sequence ID" value="NC_035281.1"/>
</dbReference>
<evidence type="ECO:0008006" key="2">
    <source>
        <dbReference type="Google" id="ProtNLM"/>
    </source>
</evidence>